<dbReference type="EMBL" id="MAVT02001003">
    <property type="protein sequence ID" value="POS72422.1"/>
    <property type="molecule type" value="Genomic_DNA"/>
</dbReference>
<sequence>MSWNATNCPDGVPASSTLQIPSNITFAYVPSTNTSNQAFVTCCDPNPVSIADSCFAWCEAPPALASSQDFSNCLTDNEDDEGSRWRHGILGFHEENGASTTSSHMRLFVLGIWVLSVAALF</sequence>
<organism evidence="1 2">
    <name type="scientific">Diaporthe helianthi</name>
    <dbReference type="NCBI Taxonomy" id="158607"/>
    <lineage>
        <taxon>Eukaryota</taxon>
        <taxon>Fungi</taxon>
        <taxon>Dikarya</taxon>
        <taxon>Ascomycota</taxon>
        <taxon>Pezizomycotina</taxon>
        <taxon>Sordariomycetes</taxon>
        <taxon>Sordariomycetidae</taxon>
        <taxon>Diaporthales</taxon>
        <taxon>Diaporthaceae</taxon>
        <taxon>Diaporthe</taxon>
    </lineage>
</organism>
<evidence type="ECO:0000313" key="1">
    <source>
        <dbReference type="EMBL" id="POS72422.1"/>
    </source>
</evidence>
<proteinExistence type="predicted"/>
<name>A0A2P5HQ81_DIAHE</name>
<protein>
    <submittedName>
        <fullName evidence="1">Uncharacterized protein</fullName>
    </submittedName>
</protein>
<dbReference type="Proteomes" id="UP000094444">
    <property type="component" value="Unassembled WGS sequence"/>
</dbReference>
<comment type="caution">
    <text evidence="1">The sequence shown here is derived from an EMBL/GenBank/DDBJ whole genome shotgun (WGS) entry which is preliminary data.</text>
</comment>
<dbReference type="AlphaFoldDB" id="A0A2P5HQ81"/>
<accession>A0A2P5HQ81</accession>
<dbReference type="OrthoDB" id="5203703at2759"/>
<evidence type="ECO:0000313" key="2">
    <source>
        <dbReference type="Proteomes" id="UP000094444"/>
    </source>
</evidence>
<reference evidence="1" key="1">
    <citation type="submission" date="2017-09" db="EMBL/GenBank/DDBJ databases">
        <title>Polyketide synthases of a Diaporthe helianthi virulent isolate.</title>
        <authorList>
            <person name="Baroncelli R."/>
        </authorList>
    </citation>
    <scope>NUCLEOTIDE SEQUENCE [LARGE SCALE GENOMIC DNA]</scope>
    <source>
        <strain evidence="1">7/96</strain>
    </source>
</reference>
<gene>
    <name evidence="1" type="ORF">DHEL01_v209178</name>
</gene>
<keyword evidence="2" id="KW-1185">Reference proteome</keyword>
<dbReference type="InParanoid" id="A0A2P5HQ81"/>